<evidence type="ECO:0000256" key="14">
    <source>
        <dbReference type="ARBA" id="ARBA00047918"/>
    </source>
</evidence>
<name>A0A9Q0MAE2_BLOTA</name>
<evidence type="ECO:0000256" key="23">
    <source>
        <dbReference type="ARBA" id="ARBA00076788"/>
    </source>
</evidence>
<dbReference type="GO" id="GO:0047777">
    <property type="term" value="F:(S)-citramalyl-CoA lyase activity"/>
    <property type="evidence" value="ECO:0007669"/>
    <property type="project" value="UniProtKB-EC"/>
</dbReference>
<evidence type="ECO:0000256" key="26">
    <source>
        <dbReference type="SAM" id="MobiDB-lite"/>
    </source>
</evidence>
<feature type="region of interest" description="Disordered" evidence="26">
    <location>
        <begin position="669"/>
        <end position="689"/>
    </location>
</feature>
<dbReference type="GO" id="GO:0004553">
    <property type="term" value="F:hydrolase activity, hydrolyzing O-glycosyl compounds"/>
    <property type="evidence" value="ECO:0007669"/>
    <property type="project" value="InterPro"/>
</dbReference>
<dbReference type="EC" id="2.3.3.9" evidence="5"/>
<evidence type="ECO:0000256" key="15">
    <source>
        <dbReference type="ARBA" id="ARBA00051623"/>
    </source>
</evidence>
<evidence type="ECO:0000256" key="8">
    <source>
        <dbReference type="ARBA" id="ARBA00022801"/>
    </source>
</evidence>
<comment type="catalytic activity">
    <reaction evidence="15">
        <text>propanoyl-CoA + glyoxylate + H2O = 3-methylmalate + CoA + H(+)</text>
        <dbReference type="Rhea" id="RHEA:47628"/>
        <dbReference type="ChEBI" id="CHEBI:15377"/>
        <dbReference type="ChEBI" id="CHEBI:15378"/>
        <dbReference type="ChEBI" id="CHEBI:36655"/>
        <dbReference type="ChEBI" id="CHEBI:57287"/>
        <dbReference type="ChEBI" id="CHEBI:57392"/>
        <dbReference type="ChEBI" id="CHEBI:87810"/>
    </reaction>
</comment>
<evidence type="ECO:0000256" key="11">
    <source>
        <dbReference type="ARBA" id="ARBA00022990"/>
    </source>
</evidence>
<evidence type="ECO:0000256" key="10">
    <source>
        <dbReference type="ARBA" id="ARBA00022946"/>
    </source>
</evidence>
<evidence type="ECO:0000256" key="22">
    <source>
        <dbReference type="ARBA" id="ARBA00076231"/>
    </source>
</evidence>
<keyword evidence="6" id="KW-0808">Transferase</keyword>
<keyword evidence="7" id="KW-0479">Metal-binding</keyword>
<dbReference type="GO" id="GO:0046872">
    <property type="term" value="F:metal ion binding"/>
    <property type="evidence" value="ECO:0007669"/>
    <property type="project" value="UniProtKB-KW"/>
</dbReference>
<dbReference type="FunFam" id="3.20.20.60:FF:000014">
    <property type="entry name" value="Citrate lyase subunit beta-like protein"/>
    <property type="match status" value="1"/>
</dbReference>
<dbReference type="EC" id="4.1.3.25" evidence="20"/>
<feature type="compositionally biased region" description="Basic and acidic residues" evidence="26">
    <location>
        <begin position="669"/>
        <end position="680"/>
    </location>
</feature>
<evidence type="ECO:0000256" key="2">
    <source>
        <dbReference type="ARBA" id="ARBA00004173"/>
    </source>
</evidence>
<evidence type="ECO:0000259" key="27">
    <source>
        <dbReference type="Pfam" id="PF01055"/>
    </source>
</evidence>
<gene>
    <name evidence="29" type="ORF">RDWZM_006389</name>
</gene>
<evidence type="ECO:0000256" key="24">
    <source>
        <dbReference type="ARBA" id="ARBA00083020"/>
    </source>
</evidence>
<evidence type="ECO:0000256" key="17">
    <source>
        <dbReference type="ARBA" id="ARBA00055540"/>
    </source>
</evidence>
<comment type="cofactor">
    <cofactor evidence="1">
        <name>Mg(2+)</name>
        <dbReference type="ChEBI" id="CHEBI:18420"/>
    </cofactor>
</comment>
<evidence type="ECO:0000256" key="20">
    <source>
        <dbReference type="ARBA" id="ARBA00066840"/>
    </source>
</evidence>
<feature type="domain" description="Glycoside hydrolase family 31 TIM barrel" evidence="27">
    <location>
        <begin position="239"/>
        <end position="480"/>
    </location>
</feature>
<evidence type="ECO:0000256" key="21">
    <source>
        <dbReference type="ARBA" id="ARBA00072098"/>
    </source>
</evidence>
<dbReference type="EC" id="3.1.2.30" evidence="19"/>
<comment type="caution">
    <text evidence="29">The sequence shown here is derived from an EMBL/GenBank/DDBJ whole genome shotgun (WGS) entry which is preliminary data.</text>
</comment>
<dbReference type="Gene3D" id="3.20.20.60">
    <property type="entry name" value="Phosphoenolpyruvate-binding domains"/>
    <property type="match status" value="1"/>
</dbReference>
<dbReference type="GO" id="GO:0005975">
    <property type="term" value="P:carbohydrate metabolic process"/>
    <property type="evidence" value="ECO:0007669"/>
    <property type="project" value="InterPro"/>
</dbReference>
<dbReference type="SUPFAM" id="SSF51445">
    <property type="entry name" value="(Trans)glycosidases"/>
    <property type="match status" value="1"/>
</dbReference>
<evidence type="ECO:0000256" key="9">
    <source>
        <dbReference type="ARBA" id="ARBA00022842"/>
    </source>
</evidence>
<proteinExistence type="inferred from homology"/>
<evidence type="ECO:0000256" key="12">
    <source>
        <dbReference type="ARBA" id="ARBA00023128"/>
    </source>
</evidence>
<keyword evidence="12" id="KW-0496">Mitochondrion</keyword>
<evidence type="ECO:0000256" key="4">
    <source>
        <dbReference type="ARBA" id="ARBA00011233"/>
    </source>
</evidence>
<dbReference type="AlphaFoldDB" id="A0A9Q0MAE2"/>
<keyword evidence="30" id="KW-1185">Reference proteome</keyword>
<comment type="similarity">
    <text evidence="3 25">Belongs to the glycosyl hydrolase 31 family.</text>
</comment>
<feature type="domain" description="HpcH/HpaI aldolase/citrate lyase" evidence="28">
    <location>
        <begin position="559"/>
        <end position="805"/>
    </location>
</feature>
<dbReference type="InterPro" id="IPR017853">
    <property type="entry name" value="GH"/>
</dbReference>
<comment type="catalytic activity">
    <reaction evidence="14">
        <text>glyoxylate + acetyl-CoA + H2O = (S)-malate + CoA + H(+)</text>
        <dbReference type="Rhea" id="RHEA:18181"/>
        <dbReference type="ChEBI" id="CHEBI:15377"/>
        <dbReference type="ChEBI" id="CHEBI:15378"/>
        <dbReference type="ChEBI" id="CHEBI:15589"/>
        <dbReference type="ChEBI" id="CHEBI:36655"/>
        <dbReference type="ChEBI" id="CHEBI:57287"/>
        <dbReference type="ChEBI" id="CHEBI:57288"/>
        <dbReference type="EC" id="2.3.3.9"/>
    </reaction>
</comment>
<dbReference type="InterPro" id="IPR005000">
    <property type="entry name" value="Aldolase/citrate-lyase_domain"/>
</dbReference>
<evidence type="ECO:0000256" key="18">
    <source>
        <dbReference type="ARBA" id="ARBA00061542"/>
    </source>
</evidence>
<keyword evidence="8 25" id="KW-0378">Hydrolase</keyword>
<evidence type="ECO:0000256" key="6">
    <source>
        <dbReference type="ARBA" id="ARBA00022679"/>
    </source>
</evidence>
<comment type="function">
    <text evidence="17">Mitochondrial citramalyl-CoA lyase indirectly involved in the vitamin B12 metabolism. Converts citramalyl-CoA into acetyl-CoA and pyruvate in the C5-dicarboxylate catabolism pathway. The C5-dicarboxylate catabolism pathway is required to detoxify itaconate, a vitamin B12-poisoning metabolite. Also acts as a malate synthase in vitro, converting glyoxylate and acetyl-CoA to malate. Also displays malyl-CoA thioesterase activity. Also acts as a beta-methylmalate synthase in vitro, by mediating conversion of glyoxylate and propionyl-CoA to beta-methylmalate. Also has very weak citramalate synthase activity in vitro.</text>
</comment>
<evidence type="ECO:0000256" key="25">
    <source>
        <dbReference type="RuleBase" id="RU361185"/>
    </source>
</evidence>
<evidence type="ECO:0000256" key="5">
    <source>
        <dbReference type="ARBA" id="ARBA00012636"/>
    </source>
</evidence>
<comment type="subunit">
    <text evidence="4">Homotrimer.</text>
</comment>
<dbReference type="Gene3D" id="3.20.20.80">
    <property type="entry name" value="Glycosidases"/>
    <property type="match status" value="1"/>
</dbReference>
<keyword evidence="10" id="KW-0809">Transit peptide</keyword>
<evidence type="ECO:0000256" key="19">
    <source>
        <dbReference type="ARBA" id="ARBA00066460"/>
    </source>
</evidence>
<reference evidence="29" key="1">
    <citation type="submission" date="2022-12" db="EMBL/GenBank/DDBJ databases">
        <title>Genome assemblies of Blomia tropicalis.</title>
        <authorList>
            <person name="Cui Y."/>
        </authorList>
    </citation>
    <scope>NUCLEOTIDE SEQUENCE</scope>
    <source>
        <tissue evidence="29">Adult mites</tissue>
    </source>
</reference>
<dbReference type="Pfam" id="PF03328">
    <property type="entry name" value="HpcH_HpaI"/>
    <property type="match status" value="1"/>
</dbReference>
<dbReference type="InterPro" id="IPR040442">
    <property type="entry name" value="Pyrv_kinase-like_dom_sf"/>
</dbReference>
<accession>A0A9Q0MAE2</accession>
<evidence type="ECO:0000313" key="30">
    <source>
        <dbReference type="Proteomes" id="UP001142055"/>
    </source>
</evidence>
<dbReference type="PANTHER" id="PTHR11105">
    <property type="entry name" value="CITRATE LYASE SUBUNIT BETA-RELATED"/>
    <property type="match status" value="1"/>
</dbReference>
<dbReference type="PANTHER" id="PTHR11105:SF0">
    <property type="entry name" value="CITRAMALYL-COA LYASE, MITOCHONDRIAL"/>
    <property type="match status" value="1"/>
</dbReference>
<evidence type="ECO:0000259" key="28">
    <source>
        <dbReference type="Pfam" id="PF03328"/>
    </source>
</evidence>
<dbReference type="GO" id="GO:0106064">
    <property type="term" value="P:regulation of cobalamin metabolic process"/>
    <property type="evidence" value="ECO:0007669"/>
    <property type="project" value="TreeGrafter"/>
</dbReference>
<comment type="subcellular location">
    <subcellularLocation>
        <location evidence="2">Mitochondrion</location>
    </subcellularLocation>
</comment>
<evidence type="ECO:0000256" key="1">
    <source>
        <dbReference type="ARBA" id="ARBA00001946"/>
    </source>
</evidence>
<dbReference type="EMBL" id="JAPWDV010000002">
    <property type="protein sequence ID" value="KAJ6220577.1"/>
    <property type="molecule type" value="Genomic_DNA"/>
</dbReference>
<evidence type="ECO:0000256" key="13">
    <source>
        <dbReference type="ARBA" id="ARBA00023239"/>
    </source>
</evidence>
<sequence length="871" mass="100319">MLFDEISRIKIRKSRHRVMDNSFEYIVTLKDKMRKYEFCFRNSNSELWFATHLDSSKSWPMSQIKIHEKPVQLVTGREQSETNIGRTSTLGATLENIYFNSNGFAVKLDELHPWTFRQDIESDAGQICFGLSSFDDPLNPNNPYPKEFIEHMSTYNTIKFHILVSSELRLTYQNMFNKYEYIRRPKIQPNFNMIEFPNIQNEADPKVQNDSIKLAANSNQIGLQKSLFLFYSFGKWQFNIMEHDKTKISESKMLIENLKSLEHNISITFDSKISISSVLYKQGKTYFLRQLDENKAVLDYSNDEAIQWYAEELNKLRHEYGIQSFIFINGDVNIFQTTYKLFTSFLNFNDEMVKKYPNFATTRFVQTCSLLGDSVIVGAGFKSQRYPVFVKLDSLLVLIHEEGTLKSTMVDYLTLSIAGYAFIMPDIIDPMNQVSDNLYIRWIQLTTLMPVMNIALNPWNRKFSDSVSKSIVKMLKLRKKFTTKIQILVDRWIDFGEPIIRPMCRYFSRIGRLSPRISTSFLRPRLFSDSTTDSAEQKLKPINLEELSEETEFDNKLRRAILYVPGNDQRKIEKVKTIANEVDSIVLDCEDGVAINKKEEARHTILKTLDQIKPVSVRINSIDSGLAEDDLKVILSGPILPQTILLPKVENKTHIDQFLDLLQNALKNRPEPNVENDSEKKKKKKSDPTQDMDTIDLIIYTETAKGLLELKEICNHSIEMAEFTKCRLAGIVFGSDDFYANIGATRSNDCREVLFARQMIVLTAKAFNLQAIDVVNINFKDLEQLRMQSEEGAAMGFTGKQAIHPAQIPVIQAAFCPTEAKIEWAKSLVAGFEQAQREGKGAFVFRGQMIDMPLLRQAYNVIKCAQKINKA</sequence>
<evidence type="ECO:0000256" key="3">
    <source>
        <dbReference type="ARBA" id="ARBA00007806"/>
    </source>
</evidence>
<keyword evidence="9" id="KW-0460">Magnesium</keyword>
<comment type="catalytic activity">
    <reaction evidence="16">
        <text>(3S)-citramalyl-CoA = pyruvate + acetyl-CoA</text>
        <dbReference type="Rhea" id="RHEA:22612"/>
        <dbReference type="ChEBI" id="CHEBI:15361"/>
        <dbReference type="ChEBI" id="CHEBI:57288"/>
        <dbReference type="ChEBI" id="CHEBI:58668"/>
        <dbReference type="EC" id="4.1.3.25"/>
    </reaction>
</comment>
<dbReference type="GO" id="GO:0004474">
    <property type="term" value="F:malate synthase activity"/>
    <property type="evidence" value="ECO:0007669"/>
    <property type="project" value="UniProtKB-EC"/>
</dbReference>
<dbReference type="InterPro" id="IPR040186">
    <property type="entry name" value="Citramalyl-CoA_lyase"/>
</dbReference>
<evidence type="ECO:0000313" key="29">
    <source>
        <dbReference type="EMBL" id="KAJ6220577.1"/>
    </source>
</evidence>
<protein>
    <recommendedName>
        <fullName evidence="21">Citramalyl-CoA lyase, mitochondrial</fullName>
        <ecNumber evidence="5">2.3.3.9</ecNumber>
        <ecNumber evidence="19">3.1.2.30</ecNumber>
        <ecNumber evidence="20">4.1.3.25</ecNumber>
    </recommendedName>
    <alternativeName>
        <fullName evidence="23">(3S)-malyl-CoA thioesterase</fullName>
    </alternativeName>
    <alternativeName>
        <fullName evidence="24">Beta-methylmalate synthase</fullName>
    </alternativeName>
    <alternativeName>
        <fullName evidence="22">Malate synthase</fullName>
    </alternativeName>
</protein>
<keyword evidence="25" id="KW-0326">Glycosidase</keyword>
<comment type="similarity">
    <text evidence="18">Belongs to the HpcH/HpaI aldolase family. Citrate lyase beta subunit-like subfamily.</text>
</comment>
<keyword evidence="11" id="KW-0007">Acetylation</keyword>
<keyword evidence="13" id="KW-0456">Lyase</keyword>
<organism evidence="29 30">
    <name type="scientific">Blomia tropicalis</name>
    <name type="common">Mite</name>
    <dbReference type="NCBI Taxonomy" id="40697"/>
    <lineage>
        <taxon>Eukaryota</taxon>
        <taxon>Metazoa</taxon>
        <taxon>Ecdysozoa</taxon>
        <taxon>Arthropoda</taxon>
        <taxon>Chelicerata</taxon>
        <taxon>Arachnida</taxon>
        <taxon>Acari</taxon>
        <taxon>Acariformes</taxon>
        <taxon>Sarcoptiformes</taxon>
        <taxon>Astigmata</taxon>
        <taxon>Glycyphagoidea</taxon>
        <taxon>Echimyopodidae</taxon>
        <taxon>Blomia</taxon>
    </lineage>
</organism>
<dbReference type="InterPro" id="IPR015813">
    <property type="entry name" value="Pyrv/PenolPyrv_kinase-like_dom"/>
</dbReference>
<evidence type="ECO:0000256" key="7">
    <source>
        <dbReference type="ARBA" id="ARBA00022723"/>
    </source>
</evidence>
<dbReference type="Pfam" id="PF01055">
    <property type="entry name" value="Glyco_hydro_31_2nd"/>
    <property type="match status" value="1"/>
</dbReference>
<evidence type="ECO:0000256" key="16">
    <source>
        <dbReference type="ARBA" id="ARBA00051672"/>
    </source>
</evidence>
<dbReference type="Proteomes" id="UP001142055">
    <property type="component" value="Chromosome 2"/>
</dbReference>
<dbReference type="InterPro" id="IPR000322">
    <property type="entry name" value="Glyco_hydro_31_TIM"/>
</dbReference>
<dbReference type="GO" id="GO:0005739">
    <property type="term" value="C:mitochondrion"/>
    <property type="evidence" value="ECO:0007669"/>
    <property type="project" value="UniProtKB-SubCell"/>
</dbReference>
<dbReference type="SUPFAM" id="SSF51621">
    <property type="entry name" value="Phosphoenolpyruvate/pyruvate domain"/>
    <property type="match status" value="1"/>
</dbReference>